<reference evidence="11" key="3">
    <citation type="submission" date="2019-06" db="EMBL/GenBank/DDBJ databases">
        <authorList>
            <person name="Poynton C."/>
            <person name="Hasenbein S."/>
            <person name="Benoit J.B."/>
            <person name="Sepulveda M.S."/>
            <person name="Poelchau M.F."/>
            <person name="Murali S.C."/>
            <person name="Chen S."/>
            <person name="Glastad K.M."/>
            <person name="Werren J.H."/>
            <person name="Vineis J.H."/>
            <person name="Bowen J.L."/>
            <person name="Friedrich M."/>
            <person name="Jones J."/>
            <person name="Robertson H.M."/>
            <person name="Feyereisen R."/>
            <person name="Mechler-Hickson A."/>
            <person name="Mathers N."/>
            <person name="Lee C.E."/>
            <person name="Colbourne J.K."/>
            <person name="Biales A."/>
            <person name="Johnston J.S."/>
            <person name="Wellborn G.A."/>
            <person name="Rosendale A.J."/>
            <person name="Cridge A.G."/>
            <person name="Munoz-Torres M.C."/>
            <person name="Bain P.A."/>
            <person name="Manny A.R."/>
            <person name="Major K.M."/>
            <person name="Lambert F.N."/>
            <person name="Vulpe C.D."/>
            <person name="Tuck P."/>
            <person name="Blalock B.J."/>
            <person name="Lin Y.-Y."/>
            <person name="Smith M.E."/>
            <person name="Ochoa-Acuna H."/>
            <person name="Chen M.-J.M."/>
            <person name="Childers C.P."/>
            <person name="Qu J."/>
            <person name="Dugan S."/>
            <person name="Lee S.L."/>
            <person name="Chao H."/>
            <person name="Dinh H."/>
            <person name="Han Y."/>
            <person name="Doddapaneni H."/>
            <person name="Worley K.C."/>
            <person name="Muzny D.M."/>
            <person name="Gibbs R.A."/>
            <person name="Richards S."/>
        </authorList>
    </citation>
    <scope>NUCLEOTIDE SEQUENCE</scope>
    <source>
        <strain evidence="11">HAZT.00-mixed</strain>
        <tissue evidence="11">Whole organism</tissue>
    </source>
</reference>
<evidence type="ECO:0000259" key="10">
    <source>
        <dbReference type="Pfam" id="PF00060"/>
    </source>
</evidence>
<evidence type="ECO:0000256" key="9">
    <source>
        <dbReference type="SAM" id="Phobius"/>
    </source>
</evidence>
<gene>
    <name evidence="11" type="ORF">HAZT_HAZT007432</name>
</gene>
<dbReference type="GO" id="GO:0005886">
    <property type="term" value="C:plasma membrane"/>
    <property type="evidence" value="ECO:0007669"/>
    <property type="project" value="UniProtKB-SubCell"/>
</dbReference>
<evidence type="ECO:0000256" key="1">
    <source>
        <dbReference type="ARBA" id="ARBA00004651"/>
    </source>
</evidence>
<keyword evidence="3" id="KW-1003">Cell membrane</keyword>
<proteinExistence type="inferred from homology"/>
<dbReference type="GO" id="GO:0015276">
    <property type="term" value="F:ligand-gated monoatomic ion channel activity"/>
    <property type="evidence" value="ECO:0007669"/>
    <property type="project" value="InterPro"/>
</dbReference>
<dbReference type="AlphaFoldDB" id="A0A6A0GVU9"/>
<reference evidence="11" key="1">
    <citation type="submission" date="2014-08" db="EMBL/GenBank/DDBJ databases">
        <authorList>
            <person name="Murali S."/>
            <person name="Richards S."/>
            <person name="Bandaranaike D."/>
            <person name="Bellair M."/>
            <person name="Blankenburg K."/>
            <person name="Chao H."/>
            <person name="Dinh H."/>
            <person name="Doddapaneni H."/>
            <person name="Dugan-Rocha S."/>
            <person name="Elkadiri S."/>
            <person name="Gnanaolivu R."/>
            <person name="Hughes D."/>
            <person name="Lee S."/>
            <person name="Li M."/>
            <person name="Ming W."/>
            <person name="Munidasa M."/>
            <person name="Muniz J."/>
            <person name="Nguyen L."/>
            <person name="Osuji N."/>
            <person name="Pu L.-L."/>
            <person name="Puazo M."/>
            <person name="Skinner E."/>
            <person name="Qu C."/>
            <person name="Quiroz J."/>
            <person name="Raj R."/>
            <person name="Weissenberger G."/>
            <person name="Xin Y."/>
            <person name="Zou X."/>
            <person name="Han Y."/>
            <person name="Worley K."/>
            <person name="Muzny D."/>
            <person name="Gibbs R."/>
        </authorList>
    </citation>
    <scope>NUCLEOTIDE SEQUENCE</scope>
    <source>
        <strain evidence="11">HAZT.00-mixed</strain>
        <tissue evidence="11">Whole organism</tissue>
    </source>
</reference>
<reference evidence="11" key="2">
    <citation type="journal article" date="2018" name="Environ. Sci. Technol.">
        <title>The Toxicogenome of Hyalella azteca: A Model for Sediment Ecotoxicology and Evolutionary Toxicology.</title>
        <authorList>
            <person name="Poynton H.C."/>
            <person name="Hasenbein S."/>
            <person name="Benoit J.B."/>
            <person name="Sepulveda M.S."/>
            <person name="Poelchau M.F."/>
            <person name="Hughes D.S.T."/>
            <person name="Murali S.C."/>
            <person name="Chen S."/>
            <person name="Glastad K.M."/>
            <person name="Goodisman M.A.D."/>
            <person name="Werren J.H."/>
            <person name="Vineis J.H."/>
            <person name="Bowen J.L."/>
            <person name="Friedrich M."/>
            <person name="Jones J."/>
            <person name="Robertson H.M."/>
            <person name="Feyereisen R."/>
            <person name="Mechler-Hickson A."/>
            <person name="Mathers N."/>
            <person name="Lee C.E."/>
            <person name="Colbourne J.K."/>
            <person name="Biales A."/>
            <person name="Johnston J.S."/>
            <person name="Wellborn G.A."/>
            <person name="Rosendale A.J."/>
            <person name="Cridge A.G."/>
            <person name="Munoz-Torres M.C."/>
            <person name="Bain P.A."/>
            <person name="Manny A.R."/>
            <person name="Major K.M."/>
            <person name="Lambert F.N."/>
            <person name="Vulpe C.D."/>
            <person name="Tuck P."/>
            <person name="Blalock B.J."/>
            <person name="Lin Y.Y."/>
            <person name="Smith M.E."/>
            <person name="Ochoa-Acuna H."/>
            <person name="Chen M.M."/>
            <person name="Childers C.P."/>
            <person name="Qu J."/>
            <person name="Dugan S."/>
            <person name="Lee S.L."/>
            <person name="Chao H."/>
            <person name="Dinh H."/>
            <person name="Han Y."/>
            <person name="Doddapaneni H."/>
            <person name="Worley K.C."/>
            <person name="Muzny D.M."/>
            <person name="Gibbs R.A."/>
            <person name="Richards S."/>
        </authorList>
    </citation>
    <scope>NUCLEOTIDE SEQUENCE</scope>
    <source>
        <strain evidence="11">HAZT.00-mixed</strain>
        <tissue evidence="11">Whole organism</tissue>
    </source>
</reference>
<dbReference type="Gene3D" id="1.10.287.70">
    <property type="match status" value="1"/>
</dbReference>
<keyword evidence="5 9" id="KW-1133">Transmembrane helix</keyword>
<evidence type="ECO:0000256" key="7">
    <source>
        <dbReference type="ARBA" id="ARBA00023170"/>
    </source>
</evidence>
<comment type="caution">
    <text evidence="11">The sequence shown here is derived from an EMBL/GenBank/DDBJ whole genome shotgun (WGS) entry which is preliminary data.</text>
</comment>
<keyword evidence="7 11" id="KW-0675">Receptor</keyword>
<comment type="similarity">
    <text evidence="2">Belongs to the glutamate-gated ion channel (TC 1.A.10.1) family.</text>
</comment>
<evidence type="ECO:0000256" key="6">
    <source>
        <dbReference type="ARBA" id="ARBA00023136"/>
    </source>
</evidence>
<dbReference type="SUPFAM" id="SSF53850">
    <property type="entry name" value="Periplasmic binding protein-like II"/>
    <property type="match status" value="1"/>
</dbReference>
<feature type="non-terminal residue" evidence="11">
    <location>
        <position position="199"/>
    </location>
</feature>
<keyword evidence="8" id="KW-0325">Glycoprotein</keyword>
<keyword evidence="6 9" id="KW-0472">Membrane</keyword>
<evidence type="ECO:0000256" key="5">
    <source>
        <dbReference type="ARBA" id="ARBA00022989"/>
    </source>
</evidence>
<evidence type="ECO:0000256" key="8">
    <source>
        <dbReference type="ARBA" id="ARBA00023180"/>
    </source>
</evidence>
<evidence type="ECO:0000256" key="2">
    <source>
        <dbReference type="ARBA" id="ARBA00008685"/>
    </source>
</evidence>
<dbReference type="InterPro" id="IPR001320">
    <property type="entry name" value="Iontro_rcpt_C"/>
</dbReference>
<evidence type="ECO:0000256" key="3">
    <source>
        <dbReference type="ARBA" id="ARBA00022475"/>
    </source>
</evidence>
<dbReference type="PANTHER" id="PTHR42643:SF35">
    <property type="entry name" value="IONOTROPIC RECEPTOR 68A, ISOFORM A"/>
    <property type="match status" value="1"/>
</dbReference>
<sequence length="199" mass="22450">AEQPTKKKQTLQQTLGRVFRDPVNWRPERHSSRLLLSVVWLYVIVITVAYCSNLTALLTVTKIPPAFETIKGLYDTGLEVTSLGDFFRGALASAIDPYLKGLADRFMGYDDLGSAWSRVQKGDAVYLHNRQFLEYTIATYPCARPCLRIMKECFAPYSIALALQQHSPLKAAVDASLLRLIESGLVRHWFLESLALSRQ</sequence>
<dbReference type="PANTHER" id="PTHR42643">
    <property type="entry name" value="IONOTROPIC RECEPTOR 20A-RELATED"/>
    <property type="match status" value="1"/>
</dbReference>
<feature type="domain" description="Ionotropic glutamate receptor C-terminal" evidence="10">
    <location>
        <begin position="12"/>
        <end position="74"/>
    </location>
</feature>
<accession>A0A6A0GVU9</accession>
<dbReference type="InterPro" id="IPR052192">
    <property type="entry name" value="Insect_Ionotropic_Sensory_Rcpt"/>
</dbReference>
<evidence type="ECO:0000313" key="11">
    <source>
        <dbReference type="EMBL" id="KAA0190281.1"/>
    </source>
</evidence>
<dbReference type="GO" id="GO:0050906">
    <property type="term" value="P:detection of stimulus involved in sensory perception"/>
    <property type="evidence" value="ECO:0007669"/>
    <property type="project" value="UniProtKB-ARBA"/>
</dbReference>
<name>A0A6A0GVU9_HYAAZ</name>
<dbReference type="Pfam" id="PF00060">
    <property type="entry name" value="Lig_chan"/>
    <property type="match status" value="1"/>
</dbReference>
<keyword evidence="4 9" id="KW-0812">Transmembrane</keyword>
<protein>
    <submittedName>
        <fullName evidence="11">Ionotropic receptor 122</fullName>
    </submittedName>
</protein>
<comment type="subcellular location">
    <subcellularLocation>
        <location evidence="1">Cell membrane</location>
        <topology evidence="1">Multi-pass membrane protein</topology>
    </subcellularLocation>
</comment>
<evidence type="ECO:0000256" key="4">
    <source>
        <dbReference type="ARBA" id="ARBA00022692"/>
    </source>
</evidence>
<feature type="non-terminal residue" evidence="11">
    <location>
        <position position="1"/>
    </location>
</feature>
<dbReference type="EMBL" id="JQDR03013025">
    <property type="protein sequence ID" value="KAA0190281.1"/>
    <property type="molecule type" value="Genomic_DNA"/>
</dbReference>
<organism evidence="11">
    <name type="scientific">Hyalella azteca</name>
    <name type="common">Amphipod</name>
    <dbReference type="NCBI Taxonomy" id="294128"/>
    <lineage>
        <taxon>Eukaryota</taxon>
        <taxon>Metazoa</taxon>
        <taxon>Ecdysozoa</taxon>
        <taxon>Arthropoda</taxon>
        <taxon>Crustacea</taxon>
        <taxon>Multicrustacea</taxon>
        <taxon>Malacostraca</taxon>
        <taxon>Eumalacostraca</taxon>
        <taxon>Peracarida</taxon>
        <taxon>Amphipoda</taxon>
        <taxon>Senticaudata</taxon>
        <taxon>Talitrida</taxon>
        <taxon>Talitroidea</taxon>
        <taxon>Hyalellidae</taxon>
        <taxon>Hyalella</taxon>
    </lineage>
</organism>
<feature type="transmembrane region" description="Helical" evidence="9">
    <location>
        <begin position="34"/>
        <end position="58"/>
    </location>
</feature>
<dbReference type="Proteomes" id="UP000711488">
    <property type="component" value="Unassembled WGS sequence"/>
</dbReference>